<reference evidence="1" key="2">
    <citation type="journal article" date="2020" name="Microorganisms">
        <title>Osmotic Adaptation and Compatible Solute Biosynthesis of Phototrophic Bacteria as Revealed from Genome Analyses.</title>
        <authorList>
            <person name="Imhoff J.F."/>
            <person name="Rahn T."/>
            <person name="Kunzel S."/>
            <person name="Keller A."/>
            <person name="Neulinger S.C."/>
        </authorList>
    </citation>
    <scope>NUCLEOTIDE SEQUENCE</scope>
    <source>
        <strain evidence="1">DSM 11080</strain>
    </source>
</reference>
<organism evidence="1 2">
    <name type="scientific">Halochromatium glycolicum</name>
    <dbReference type="NCBI Taxonomy" id="85075"/>
    <lineage>
        <taxon>Bacteria</taxon>
        <taxon>Pseudomonadati</taxon>
        <taxon>Pseudomonadota</taxon>
        <taxon>Gammaproteobacteria</taxon>
        <taxon>Chromatiales</taxon>
        <taxon>Chromatiaceae</taxon>
        <taxon>Halochromatium</taxon>
    </lineage>
</organism>
<dbReference type="EMBL" id="NRSJ01000018">
    <property type="protein sequence ID" value="MBK1705083.1"/>
    <property type="molecule type" value="Genomic_DNA"/>
</dbReference>
<reference evidence="1" key="1">
    <citation type="submission" date="2017-08" db="EMBL/GenBank/DDBJ databases">
        <authorList>
            <person name="Imhoff J.F."/>
            <person name="Rahn T."/>
            <person name="Kuenzel S."/>
            <person name="Neulinger S.C."/>
        </authorList>
    </citation>
    <scope>NUCLEOTIDE SEQUENCE</scope>
    <source>
        <strain evidence="1">DSM 11080</strain>
    </source>
</reference>
<dbReference type="Gene3D" id="3.40.50.880">
    <property type="match status" value="1"/>
</dbReference>
<sequence length="240" mass="26057">MAARAPIPLIAITGPTRGSHAPKLLVRLALRLAGARAELITPADPKPAIQEQAHGVVITGGHDIDPVLYADAPEVSPKYDPERDALESAVIDRALARGLPLLGICRGAQLLNVRLGGNLFQELRSRRKQTSNRWTIFPLKTLCIEPGTELEQLLGAPRARINSLHNQGIDRLGDGLVVAGRDLDGIVQAIEAPEHCCLRGVQWHPEFLLYSHGQRRLFAELVEAARRRISARDTGTDSGA</sequence>
<dbReference type="AlphaFoldDB" id="A0AAJ0U4D9"/>
<dbReference type="Pfam" id="PF07722">
    <property type="entry name" value="Peptidase_C26"/>
    <property type="match status" value="1"/>
</dbReference>
<dbReference type="GO" id="GO:0006598">
    <property type="term" value="P:polyamine catabolic process"/>
    <property type="evidence" value="ECO:0007669"/>
    <property type="project" value="TreeGrafter"/>
</dbReference>
<dbReference type="PANTHER" id="PTHR43235:SF1">
    <property type="entry name" value="GLUTAMINE AMIDOTRANSFERASE PB2B2.05-RELATED"/>
    <property type="match status" value="1"/>
</dbReference>
<dbReference type="Proteomes" id="UP001296776">
    <property type="component" value="Unassembled WGS sequence"/>
</dbReference>
<gene>
    <name evidence="1" type="ORF">CKO40_11145</name>
</gene>
<dbReference type="SUPFAM" id="SSF52317">
    <property type="entry name" value="Class I glutamine amidotransferase-like"/>
    <property type="match status" value="1"/>
</dbReference>
<name>A0AAJ0U4D9_9GAMM</name>
<dbReference type="PANTHER" id="PTHR43235">
    <property type="entry name" value="GLUTAMINE AMIDOTRANSFERASE PB2B2.05-RELATED"/>
    <property type="match status" value="1"/>
</dbReference>
<dbReference type="PROSITE" id="PS51273">
    <property type="entry name" value="GATASE_TYPE_1"/>
    <property type="match status" value="1"/>
</dbReference>
<evidence type="ECO:0000313" key="1">
    <source>
        <dbReference type="EMBL" id="MBK1705083.1"/>
    </source>
</evidence>
<dbReference type="GO" id="GO:0033969">
    <property type="term" value="F:gamma-glutamyl-gamma-aminobutyrate hydrolase activity"/>
    <property type="evidence" value="ECO:0007669"/>
    <property type="project" value="TreeGrafter"/>
</dbReference>
<proteinExistence type="predicted"/>
<dbReference type="InterPro" id="IPR029062">
    <property type="entry name" value="Class_I_gatase-like"/>
</dbReference>
<evidence type="ECO:0000313" key="2">
    <source>
        <dbReference type="Proteomes" id="UP001296776"/>
    </source>
</evidence>
<dbReference type="InterPro" id="IPR011697">
    <property type="entry name" value="Peptidase_C26"/>
</dbReference>
<dbReference type="InterPro" id="IPR044668">
    <property type="entry name" value="PuuD-like"/>
</dbReference>
<protein>
    <submittedName>
        <fullName evidence="1">Peptidase C26</fullName>
    </submittedName>
</protein>
<dbReference type="RefSeq" id="WP_200346293.1">
    <property type="nucleotide sequence ID" value="NZ_NRSJ01000018.1"/>
</dbReference>
<accession>A0AAJ0U4D9</accession>
<dbReference type="GO" id="GO:0005829">
    <property type="term" value="C:cytosol"/>
    <property type="evidence" value="ECO:0007669"/>
    <property type="project" value="TreeGrafter"/>
</dbReference>
<comment type="caution">
    <text evidence="1">The sequence shown here is derived from an EMBL/GenBank/DDBJ whole genome shotgun (WGS) entry which is preliminary data.</text>
</comment>
<dbReference type="CDD" id="cd01745">
    <property type="entry name" value="GATase1_2"/>
    <property type="match status" value="1"/>
</dbReference>
<keyword evidence="2" id="KW-1185">Reference proteome</keyword>